<proteinExistence type="predicted"/>
<name>A0A9W3C1L1_RAPSA</name>
<protein>
    <submittedName>
        <fullName evidence="2">Anaphase-promoting complex subunit 10-like</fullName>
    </submittedName>
</protein>
<dbReference type="InterPro" id="IPR008979">
    <property type="entry name" value="Galactose-bd-like_sf"/>
</dbReference>
<evidence type="ECO:0000313" key="1">
    <source>
        <dbReference type="Proteomes" id="UP000504610"/>
    </source>
</evidence>
<dbReference type="SUPFAM" id="SSF49785">
    <property type="entry name" value="Galactose-binding domain-like"/>
    <property type="match status" value="1"/>
</dbReference>
<organism evidence="1 2">
    <name type="scientific">Raphanus sativus</name>
    <name type="common">Radish</name>
    <name type="synonym">Raphanus raphanistrum var. sativus</name>
    <dbReference type="NCBI Taxonomy" id="3726"/>
    <lineage>
        <taxon>Eukaryota</taxon>
        <taxon>Viridiplantae</taxon>
        <taxon>Streptophyta</taxon>
        <taxon>Embryophyta</taxon>
        <taxon>Tracheophyta</taxon>
        <taxon>Spermatophyta</taxon>
        <taxon>Magnoliopsida</taxon>
        <taxon>eudicotyledons</taxon>
        <taxon>Gunneridae</taxon>
        <taxon>Pentapetalae</taxon>
        <taxon>rosids</taxon>
        <taxon>malvids</taxon>
        <taxon>Brassicales</taxon>
        <taxon>Brassicaceae</taxon>
        <taxon>Brassiceae</taxon>
        <taxon>Raphanus</taxon>
    </lineage>
</organism>
<dbReference type="GeneID" id="108806036"/>
<evidence type="ECO:0000313" key="2">
    <source>
        <dbReference type="RefSeq" id="XP_056845521.1"/>
    </source>
</evidence>
<reference evidence="1" key="1">
    <citation type="journal article" date="2019" name="Database">
        <title>The radish genome database (RadishGD): an integrated information resource for radish genomics.</title>
        <authorList>
            <person name="Yu H.J."/>
            <person name="Baek S."/>
            <person name="Lee Y.J."/>
            <person name="Cho A."/>
            <person name="Mun J.H."/>
        </authorList>
    </citation>
    <scope>NUCLEOTIDE SEQUENCE [LARGE SCALE GENOMIC DNA]</scope>
    <source>
        <strain evidence="1">cv. WK10039</strain>
    </source>
</reference>
<dbReference type="AlphaFoldDB" id="A0A9W3C1L1"/>
<reference evidence="2" key="2">
    <citation type="submission" date="2025-08" db="UniProtKB">
        <authorList>
            <consortium name="RefSeq"/>
        </authorList>
    </citation>
    <scope>IDENTIFICATION</scope>
    <source>
        <tissue evidence="2">Leaf</tissue>
    </source>
</reference>
<dbReference type="Gene3D" id="2.60.120.260">
    <property type="entry name" value="Galactose-binding domain-like"/>
    <property type="match status" value="1"/>
</dbReference>
<keyword evidence="1" id="KW-1185">Reference proteome</keyword>
<accession>A0A9W3C1L1</accession>
<dbReference type="OrthoDB" id="24948at2759"/>
<dbReference type="Proteomes" id="UP000504610">
    <property type="component" value="Chromosome 6"/>
</dbReference>
<dbReference type="RefSeq" id="XP_056845521.1">
    <property type="nucleotide sequence ID" value="XM_056989541.1"/>
</dbReference>
<dbReference type="KEGG" id="rsz:108806036"/>
<sequence>MGKNAAWSVSSCKPGDNLDTYWQWFATTCDQHSIPEESEITAGRELYTSPSKISIRAGDGFHNLKDIHFVKTTPQRERYSYPPHQSLRP</sequence>
<gene>
    <name evidence="2" type="primary">LOC108806036</name>
</gene>